<feature type="binding site" evidence="1">
    <location>
        <begin position="51"/>
        <end position="52"/>
    </location>
    <ligand>
        <name>L-glutamate</name>
        <dbReference type="ChEBI" id="CHEBI:29985"/>
    </ligand>
</feature>
<dbReference type="Gene3D" id="3.60.20.40">
    <property type="match status" value="1"/>
</dbReference>
<dbReference type="PRINTS" id="PR01210">
    <property type="entry name" value="GGTRANSPTASE"/>
</dbReference>
<evidence type="ECO:0000256" key="1">
    <source>
        <dbReference type="PIRSR" id="PIRSR600101-2"/>
    </source>
</evidence>
<dbReference type="AlphaFoldDB" id="A0A1I8MJJ5"/>
<dbReference type="GO" id="GO:0006751">
    <property type="term" value="P:glutathione catabolic process"/>
    <property type="evidence" value="ECO:0007669"/>
    <property type="project" value="InterPro"/>
</dbReference>
<evidence type="ECO:0000313" key="2">
    <source>
        <dbReference type="EnsemblMetazoa" id="MDOA005566-PA"/>
    </source>
</evidence>
<dbReference type="VEuPathDB" id="VectorBase:MDOMA2_006848"/>
<protein>
    <recommendedName>
        <fullName evidence="3">Gamma-glutamyltranspeptidase</fullName>
    </recommendedName>
</protein>
<dbReference type="VEuPathDB" id="VectorBase:MDOA005566"/>
<dbReference type="InterPro" id="IPR000101">
    <property type="entry name" value="GGT_peptidase"/>
</dbReference>
<dbReference type="GO" id="GO:0005886">
    <property type="term" value="C:plasma membrane"/>
    <property type="evidence" value="ECO:0007669"/>
    <property type="project" value="TreeGrafter"/>
</dbReference>
<feature type="binding site" evidence="1">
    <location>
        <position position="75"/>
    </location>
    <ligand>
        <name>L-glutamate</name>
        <dbReference type="ChEBI" id="CHEBI:29985"/>
    </ligand>
</feature>
<evidence type="ECO:0008006" key="3">
    <source>
        <dbReference type="Google" id="ProtNLM"/>
    </source>
</evidence>
<dbReference type="PANTHER" id="PTHR11686">
    <property type="entry name" value="GAMMA GLUTAMYL TRANSPEPTIDASE"/>
    <property type="match status" value="1"/>
</dbReference>
<organism evidence="2">
    <name type="scientific">Musca domestica</name>
    <name type="common">House fly</name>
    <dbReference type="NCBI Taxonomy" id="7370"/>
    <lineage>
        <taxon>Eukaryota</taxon>
        <taxon>Metazoa</taxon>
        <taxon>Ecdysozoa</taxon>
        <taxon>Arthropoda</taxon>
        <taxon>Hexapoda</taxon>
        <taxon>Insecta</taxon>
        <taxon>Pterygota</taxon>
        <taxon>Neoptera</taxon>
        <taxon>Endopterygota</taxon>
        <taxon>Diptera</taxon>
        <taxon>Brachycera</taxon>
        <taxon>Muscomorpha</taxon>
        <taxon>Muscoidea</taxon>
        <taxon>Muscidae</taxon>
        <taxon>Musca</taxon>
    </lineage>
</organism>
<accession>A0A1I8MJJ5</accession>
<dbReference type="EnsemblMetazoa" id="MDOA005566-RA">
    <property type="protein sequence ID" value="MDOA005566-PA"/>
    <property type="gene ID" value="MDOA005566"/>
</dbReference>
<dbReference type="Pfam" id="PF01019">
    <property type="entry name" value="G_glu_transpept"/>
    <property type="match status" value="1"/>
</dbReference>
<gene>
    <name evidence="2" type="primary">101893916</name>
</gene>
<proteinExistence type="predicted"/>
<feature type="binding site" evidence="1">
    <location>
        <position position="22"/>
    </location>
    <ligand>
        <name>L-glutamate</name>
        <dbReference type="ChEBI" id="CHEBI:29985"/>
    </ligand>
</feature>
<dbReference type="InterPro" id="IPR043137">
    <property type="entry name" value="GGT_ssub_C"/>
</dbReference>
<name>A0A1I8MJJ5_MUSDO</name>
<dbReference type="GO" id="GO:0036374">
    <property type="term" value="F:glutathione hydrolase activity"/>
    <property type="evidence" value="ECO:0007669"/>
    <property type="project" value="InterPro"/>
</dbReference>
<dbReference type="STRING" id="7370.A0A1I8MJJ5"/>
<dbReference type="eggNOG" id="KOG2410">
    <property type="taxonomic scope" value="Eukaryota"/>
</dbReference>
<dbReference type="SUPFAM" id="SSF56235">
    <property type="entry name" value="N-terminal nucleophile aminohydrolases (Ntn hydrolases)"/>
    <property type="match status" value="1"/>
</dbReference>
<sequence length="170" mass="18939">MIFGSGRMGSRTGILFNNAMSDFTVDGLRNYFNLPNVPKRNRIKPHLQPMSSIAPLIVTHKESGDVRLVTGAAGGSRIISTLVQILIRILWMDKNIKQAIDFARFHHQLLPNTLEYEFGILQQVVEDLEARGHATERVRHKNTAVCGVEKVKGAVLANVDYRKEGGVDGF</sequence>
<dbReference type="InterPro" id="IPR029055">
    <property type="entry name" value="Ntn_hydrolases_N"/>
</dbReference>
<reference evidence="2" key="1">
    <citation type="submission" date="2020-05" db="UniProtKB">
        <authorList>
            <consortium name="EnsemblMetazoa"/>
        </authorList>
    </citation>
    <scope>IDENTIFICATION</scope>
    <source>
        <strain evidence="2">Aabys</strain>
    </source>
</reference>
<dbReference type="PANTHER" id="PTHR11686:SF9">
    <property type="entry name" value="RE13973P"/>
    <property type="match status" value="1"/>
</dbReference>